<evidence type="ECO:0000313" key="2">
    <source>
        <dbReference type="EMBL" id="KAF7346435.1"/>
    </source>
</evidence>
<proteinExistence type="predicted"/>
<dbReference type="SUPFAM" id="SSF81383">
    <property type="entry name" value="F-box domain"/>
    <property type="match status" value="1"/>
</dbReference>
<dbReference type="InterPro" id="IPR001810">
    <property type="entry name" value="F-box_dom"/>
</dbReference>
<dbReference type="AlphaFoldDB" id="A0A8H7CQH6"/>
<sequence length="223" mass="24984">MSAEVISTPELLEQILVHLPIRDLLVAAPLVSKTWHAVTLSPALQRALFFEPDPLASASTRVKNPLLAETFPPFFEDDPHWSGNLEAIESMPWSKAPDAFKRQEASWRRMLVTQPPAQTMVIEQEVSGMAGISERRAVLKDLSLRMGVLYDTIVPFIEDDVVCFRIQWHNGIALEGPGDLKLEVGAGYGCMDDLSRTLGGRFHSDGEKVIEVPFGKWETRMWD</sequence>
<feature type="domain" description="F-box" evidence="1">
    <location>
        <begin position="9"/>
        <end position="50"/>
    </location>
</feature>
<keyword evidence="3" id="KW-1185">Reference proteome</keyword>
<dbReference type="InterPro" id="IPR036047">
    <property type="entry name" value="F-box-like_dom_sf"/>
</dbReference>
<organism evidence="2 3">
    <name type="scientific">Mycena sanguinolenta</name>
    <dbReference type="NCBI Taxonomy" id="230812"/>
    <lineage>
        <taxon>Eukaryota</taxon>
        <taxon>Fungi</taxon>
        <taxon>Dikarya</taxon>
        <taxon>Basidiomycota</taxon>
        <taxon>Agaricomycotina</taxon>
        <taxon>Agaricomycetes</taxon>
        <taxon>Agaricomycetidae</taxon>
        <taxon>Agaricales</taxon>
        <taxon>Marasmiineae</taxon>
        <taxon>Mycenaceae</taxon>
        <taxon>Mycena</taxon>
    </lineage>
</organism>
<dbReference type="Pfam" id="PF12937">
    <property type="entry name" value="F-box-like"/>
    <property type="match status" value="1"/>
</dbReference>
<evidence type="ECO:0000313" key="3">
    <source>
        <dbReference type="Proteomes" id="UP000623467"/>
    </source>
</evidence>
<gene>
    <name evidence="2" type="ORF">MSAN_01871500</name>
</gene>
<dbReference type="Gene3D" id="1.20.1280.50">
    <property type="match status" value="1"/>
</dbReference>
<reference evidence="2" key="1">
    <citation type="submission" date="2020-05" db="EMBL/GenBank/DDBJ databases">
        <title>Mycena genomes resolve the evolution of fungal bioluminescence.</title>
        <authorList>
            <person name="Tsai I.J."/>
        </authorList>
    </citation>
    <scope>NUCLEOTIDE SEQUENCE</scope>
    <source>
        <strain evidence="2">160909Yilan</strain>
    </source>
</reference>
<dbReference type="Proteomes" id="UP000623467">
    <property type="component" value="Unassembled WGS sequence"/>
</dbReference>
<comment type="caution">
    <text evidence="2">The sequence shown here is derived from an EMBL/GenBank/DDBJ whole genome shotgun (WGS) entry which is preliminary data.</text>
</comment>
<accession>A0A8H7CQH6</accession>
<dbReference type="EMBL" id="JACAZH010000019">
    <property type="protein sequence ID" value="KAF7346435.1"/>
    <property type="molecule type" value="Genomic_DNA"/>
</dbReference>
<name>A0A8H7CQH6_9AGAR</name>
<dbReference type="OrthoDB" id="2949637at2759"/>
<evidence type="ECO:0000259" key="1">
    <source>
        <dbReference type="Pfam" id="PF12937"/>
    </source>
</evidence>
<dbReference type="CDD" id="cd09917">
    <property type="entry name" value="F-box_SF"/>
    <property type="match status" value="1"/>
</dbReference>
<protein>
    <submittedName>
        <fullName evidence="2">Putative MFS transporter</fullName>
    </submittedName>
</protein>